<dbReference type="EMBL" id="QKXC01000313">
    <property type="protein sequence ID" value="RBR07519.1"/>
    <property type="molecule type" value="Genomic_DNA"/>
</dbReference>
<evidence type="ECO:0008006" key="4">
    <source>
        <dbReference type="Google" id="ProtNLM"/>
    </source>
</evidence>
<evidence type="ECO:0000313" key="2">
    <source>
        <dbReference type="EMBL" id="RBR07519.1"/>
    </source>
</evidence>
<evidence type="ECO:0000313" key="3">
    <source>
        <dbReference type="Proteomes" id="UP000253153"/>
    </source>
</evidence>
<dbReference type="OrthoDB" id="3431997at2759"/>
<reference evidence="2 3" key="1">
    <citation type="submission" date="2018-06" db="EMBL/GenBank/DDBJ databases">
        <title>Fusarium incarnatum-equiseti species complex species 28.</title>
        <authorList>
            <person name="Gardiner D.M."/>
        </authorList>
    </citation>
    <scope>NUCLEOTIDE SEQUENCE [LARGE SCALE GENOMIC DNA]</scope>
    <source>
        <strain evidence="2 3">FIESC_28</strain>
    </source>
</reference>
<dbReference type="GeneID" id="42000027"/>
<keyword evidence="3" id="KW-1185">Reference proteome</keyword>
<feature type="region of interest" description="Disordered" evidence="1">
    <location>
        <begin position="1"/>
        <end position="70"/>
    </location>
</feature>
<gene>
    <name evidence="2" type="ORF">FIESC28_10600</name>
</gene>
<proteinExistence type="predicted"/>
<dbReference type="Proteomes" id="UP000253153">
    <property type="component" value="Unassembled WGS sequence"/>
</dbReference>
<organism evidence="2 3">
    <name type="scientific">Fusarium coffeatum</name>
    <dbReference type="NCBI Taxonomy" id="231269"/>
    <lineage>
        <taxon>Eukaryota</taxon>
        <taxon>Fungi</taxon>
        <taxon>Dikarya</taxon>
        <taxon>Ascomycota</taxon>
        <taxon>Pezizomycotina</taxon>
        <taxon>Sordariomycetes</taxon>
        <taxon>Hypocreomycetidae</taxon>
        <taxon>Hypocreales</taxon>
        <taxon>Nectriaceae</taxon>
        <taxon>Fusarium</taxon>
        <taxon>Fusarium incarnatum-equiseti species complex</taxon>
    </lineage>
</organism>
<protein>
    <recommendedName>
        <fullName evidence="4">Phospholipid scramblase</fullName>
    </recommendedName>
</protein>
<sequence>MTTTYQVPPNGVLPPQDYQPPSKQSIYQSSENNAPAPYQDRPNGPARYKITKPSFHSRYECTPEDDTDRPATYSLQISSRKKKPDLAFSAEGAPMGECFFPEVKKTSPSDSKSFRIALGNPSNAQWTELIHHGEDNYGWTFMFNLPSTGQPMPMTWKKDNNIAVDGMHASKLGDNNFNLQDPNGQVMAVFTRQTFSLRSSAIGTLQTNVDLGPLFEYAVVMSLLCIYEYRKREENNSASSSGLGAIAAVAAAGGAGASGGGGGGGGGC</sequence>
<name>A0A366QRI4_9HYPO</name>
<dbReference type="RefSeq" id="XP_031011219.1">
    <property type="nucleotide sequence ID" value="XM_031164731.1"/>
</dbReference>
<feature type="compositionally biased region" description="Polar residues" evidence="1">
    <location>
        <begin position="19"/>
        <end position="33"/>
    </location>
</feature>
<accession>A0A366QRI4</accession>
<comment type="caution">
    <text evidence="2">The sequence shown here is derived from an EMBL/GenBank/DDBJ whole genome shotgun (WGS) entry which is preliminary data.</text>
</comment>
<evidence type="ECO:0000256" key="1">
    <source>
        <dbReference type="SAM" id="MobiDB-lite"/>
    </source>
</evidence>
<dbReference type="AlphaFoldDB" id="A0A366QRI4"/>